<name>A0A6M5Z0L2_9BACT</name>
<dbReference type="AlphaFoldDB" id="A0A6M5Z0L2"/>
<evidence type="ECO:0000313" key="1">
    <source>
        <dbReference type="EMBL" id="QJW99170.1"/>
    </source>
</evidence>
<keyword evidence="2" id="KW-1185">Reference proteome</keyword>
<organism evidence="1 2">
    <name type="scientific">Frigoriglobus tundricola</name>
    <dbReference type="NCBI Taxonomy" id="2774151"/>
    <lineage>
        <taxon>Bacteria</taxon>
        <taxon>Pseudomonadati</taxon>
        <taxon>Planctomycetota</taxon>
        <taxon>Planctomycetia</taxon>
        <taxon>Gemmatales</taxon>
        <taxon>Gemmataceae</taxon>
        <taxon>Frigoriglobus</taxon>
    </lineage>
</organism>
<dbReference type="Proteomes" id="UP000503447">
    <property type="component" value="Chromosome"/>
</dbReference>
<accession>A0A6M5Z0L2</accession>
<dbReference type="PANTHER" id="PTHR34613">
    <property type="entry name" value="SLL0800 PROTEIN"/>
    <property type="match status" value="1"/>
</dbReference>
<dbReference type="PANTHER" id="PTHR34613:SF1">
    <property type="entry name" value="SLL6017 PROTEIN"/>
    <property type="match status" value="1"/>
</dbReference>
<reference evidence="2" key="1">
    <citation type="submission" date="2020-05" db="EMBL/GenBank/DDBJ databases">
        <title>Frigoriglobus tundricola gen. nov., sp. nov., a psychrotolerant cellulolytic planctomycete of the family Gemmataceae with two divergent copies of 16S rRNA gene.</title>
        <authorList>
            <person name="Kulichevskaya I.S."/>
            <person name="Ivanova A.A."/>
            <person name="Naumoff D.G."/>
            <person name="Beletsky A.V."/>
            <person name="Rijpstra W.I.C."/>
            <person name="Sinninghe Damste J.S."/>
            <person name="Mardanov A.V."/>
            <person name="Ravin N.V."/>
            <person name="Dedysh S.N."/>
        </authorList>
    </citation>
    <scope>NUCLEOTIDE SEQUENCE [LARGE SCALE GENOMIC DNA]</scope>
    <source>
        <strain evidence="2">PL17</strain>
    </source>
</reference>
<dbReference type="KEGG" id="ftj:FTUN_6770"/>
<proteinExistence type="predicted"/>
<evidence type="ECO:0000313" key="2">
    <source>
        <dbReference type="Proteomes" id="UP000503447"/>
    </source>
</evidence>
<evidence type="ECO:0008006" key="3">
    <source>
        <dbReference type="Google" id="ProtNLM"/>
    </source>
</evidence>
<sequence length="304" mass="34163">MAKPFDATLNALLAVRPGDWARHFARLVAIPPGPAVSLDTDLATSVQADRVFRIDGPQPALLHLELEANPRLGIPRDLMRYNILLDHQHDLPVESVLILLRPKALASDQTGLYSRRGVTGSIIADFRYRLERVWERSVDAWLNGGLGLAPLALLTDEADADLEKALERFRTCLLDHKADEATAKSILGSSYVLCGLRYERARIAEMYRRLSMLMEDSTTYQEILEKGMEKGIEKGIEMGIEMGIERGQLQTLLNLLLRQGTKRFGNPTSERAAELEQITDLIRLEQLVDRLLDATGWDDLLRPE</sequence>
<dbReference type="RefSeq" id="WP_171474183.1">
    <property type="nucleotide sequence ID" value="NZ_CP053452.2"/>
</dbReference>
<protein>
    <recommendedName>
        <fullName evidence="3">DUF4351 domain-containing protein</fullName>
    </recommendedName>
</protein>
<dbReference type="EMBL" id="CP053452">
    <property type="protein sequence ID" value="QJW99170.1"/>
    <property type="molecule type" value="Genomic_DNA"/>
</dbReference>
<gene>
    <name evidence="1" type="ORF">FTUN_6770</name>
</gene>